<dbReference type="Proteomes" id="UP000515908">
    <property type="component" value="Chromosome 04"/>
</dbReference>
<proteinExistence type="predicted"/>
<keyword evidence="2" id="KW-1185">Reference proteome</keyword>
<gene>
    <name evidence="1" type="ORF">ADEAN_000249900</name>
</gene>
<evidence type="ECO:0000313" key="2">
    <source>
        <dbReference type="Proteomes" id="UP000515908"/>
    </source>
</evidence>
<evidence type="ECO:0000313" key="1">
    <source>
        <dbReference type="EMBL" id="CAD2215046.1"/>
    </source>
</evidence>
<dbReference type="VEuPathDB" id="TriTrypDB:ADEAN_000249900"/>
<sequence>MNSRESLLLSIAAGKWVVLPDWLERVATYCKNEKNVGNDEKEWTRVVHLFSSWLSSSEWSLEHFMSVTEEPKESSSTAQSYWLHRQLAKVCAAHRQQRQLTGNTVLGGRSFLLLTPLFSTVGKGGKRTRNSTEQCLYRNEGVPSIKRIVRAGGGSLLNTVGITSLEKKDGTTIDKTPYTYFILDGEVSVKVEETTLGSVTLPLAAETFLTDFMLLLFAQFVLNEDCTTLVASRTDVLVDSVERIRVTAGHRSKRKKRVTLKLTVFLEELRETVADDSLLDSLDRSEEEIKAYYFFKKTLQLISYHRSLQQRNAPNTSYFTATAPATLPLEGKRAWDAEWRSFILRYTAQQTDMHGTLGQQITQSTASLTNQLPSKEKFSLSVKSIDCIAHAIAGDEESGATLVTFTV</sequence>
<accession>A0A7G2C5M5</accession>
<protein>
    <submittedName>
        <fullName evidence="1">Uncharacterized protein</fullName>
    </submittedName>
</protein>
<organism evidence="1 2">
    <name type="scientific">Angomonas deanei</name>
    <dbReference type="NCBI Taxonomy" id="59799"/>
    <lineage>
        <taxon>Eukaryota</taxon>
        <taxon>Discoba</taxon>
        <taxon>Euglenozoa</taxon>
        <taxon>Kinetoplastea</taxon>
        <taxon>Metakinetoplastina</taxon>
        <taxon>Trypanosomatida</taxon>
        <taxon>Trypanosomatidae</taxon>
        <taxon>Strigomonadinae</taxon>
        <taxon>Angomonas</taxon>
    </lineage>
</organism>
<dbReference type="EMBL" id="LR877148">
    <property type="protein sequence ID" value="CAD2215046.1"/>
    <property type="molecule type" value="Genomic_DNA"/>
</dbReference>
<reference evidence="1 2" key="1">
    <citation type="submission" date="2020-08" db="EMBL/GenBank/DDBJ databases">
        <authorList>
            <person name="Newling K."/>
            <person name="Davey J."/>
            <person name="Forrester S."/>
        </authorList>
    </citation>
    <scope>NUCLEOTIDE SEQUENCE [LARGE SCALE GENOMIC DNA]</scope>
    <source>
        <strain evidence="2">Crithidia deanei Carvalho (ATCC PRA-265)</strain>
    </source>
</reference>
<dbReference type="AlphaFoldDB" id="A0A7G2C5M5"/>
<name>A0A7G2C5M5_9TRYP</name>